<dbReference type="RefSeq" id="WP_176910125.1">
    <property type="nucleotide sequence ID" value="NZ_JABKAU010000058.1"/>
</dbReference>
<dbReference type="Proteomes" id="UP000565521">
    <property type="component" value="Unassembled WGS sequence"/>
</dbReference>
<evidence type="ECO:0008006" key="4">
    <source>
        <dbReference type="Google" id="ProtNLM"/>
    </source>
</evidence>
<dbReference type="AlphaFoldDB" id="A0A7Y7U6Z9"/>
<keyword evidence="3" id="KW-1185">Reference proteome</keyword>
<name>A0A7Y7U6Z9_9BACT</name>
<sequence>MNKILLTVFMFFPMIVSAQKISKSDLNGTWIVIDGKITSDELPADTKKMMTVMIDGFRKSTWNFNEGGNFRIKFKPNASDFMKEMMFLDNKQWEFIDSIQQIRIGTKNDNYNHLVLRVKRGDSGMNIYFSDTPIYLTLKEE</sequence>
<organism evidence="2 3">
    <name type="scientific">Hymenobacter lapidiphilus</name>
    <dbReference type="NCBI Taxonomy" id="2608003"/>
    <lineage>
        <taxon>Bacteria</taxon>
        <taxon>Pseudomonadati</taxon>
        <taxon>Bacteroidota</taxon>
        <taxon>Cytophagia</taxon>
        <taxon>Cytophagales</taxon>
        <taxon>Hymenobacteraceae</taxon>
        <taxon>Hymenobacter</taxon>
    </lineage>
</organism>
<proteinExistence type="predicted"/>
<feature type="signal peptide" evidence="1">
    <location>
        <begin position="1"/>
        <end position="18"/>
    </location>
</feature>
<reference evidence="2 3" key="1">
    <citation type="submission" date="2020-05" db="EMBL/GenBank/DDBJ databases">
        <title>Hymenobacter terrestris sp. nov. and Hymenobacter lapidiphilus sp. nov., isolated from regoliths in Antarctica.</title>
        <authorList>
            <person name="Sedlacek I."/>
            <person name="Pantucek R."/>
            <person name="Zeman M."/>
            <person name="Holochova P."/>
            <person name="Kralova S."/>
            <person name="Stankova E."/>
            <person name="Sedo O."/>
            <person name="Micenkova L."/>
            <person name="Svec P."/>
            <person name="Gupta V."/>
            <person name="Sood U."/>
            <person name="Korpole U.S."/>
            <person name="Lal R."/>
        </authorList>
    </citation>
    <scope>NUCLEOTIDE SEQUENCE [LARGE SCALE GENOMIC DNA]</scope>
    <source>
        <strain evidence="2 3">P5342</strain>
    </source>
</reference>
<gene>
    <name evidence="2" type="ORF">HW554_19075</name>
</gene>
<evidence type="ECO:0000313" key="3">
    <source>
        <dbReference type="Proteomes" id="UP000565521"/>
    </source>
</evidence>
<accession>A0A7Y7U6Z9</accession>
<comment type="caution">
    <text evidence="2">The sequence shown here is derived from an EMBL/GenBank/DDBJ whole genome shotgun (WGS) entry which is preliminary data.</text>
</comment>
<evidence type="ECO:0000313" key="2">
    <source>
        <dbReference type="EMBL" id="NVO33316.1"/>
    </source>
</evidence>
<protein>
    <recommendedName>
        <fullName evidence="4">DUF5004 domain-containing protein</fullName>
    </recommendedName>
</protein>
<dbReference type="EMBL" id="JABKAU010000058">
    <property type="protein sequence ID" value="NVO33316.1"/>
    <property type="molecule type" value="Genomic_DNA"/>
</dbReference>
<evidence type="ECO:0000256" key="1">
    <source>
        <dbReference type="SAM" id="SignalP"/>
    </source>
</evidence>
<keyword evidence="1" id="KW-0732">Signal</keyword>
<feature type="chain" id="PRO_5031453827" description="DUF5004 domain-containing protein" evidence="1">
    <location>
        <begin position="19"/>
        <end position="141"/>
    </location>
</feature>